<protein>
    <submittedName>
        <fullName evidence="3">Uncharacterized protein</fullName>
    </submittedName>
</protein>
<feature type="compositionally biased region" description="Polar residues" evidence="1">
    <location>
        <begin position="231"/>
        <end position="252"/>
    </location>
</feature>
<feature type="region of interest" description="Disordered" evidence="1">
    <location>
        <begin position="231"/>
        <end position="281"/>
    </location>
</feature>
<feature type="compositionally biased region" description="Basic and acidic residues" evidence="1">
    <location>
        <begin position="147"/>
        <end position="158"/>
    </location>
</feature>
<feature type="transmembrane region" description="Helical" evidence="2">
    <location>
        <begin position="701"/>
        <end position="720"/>
    </location>
</feature>
<dbReference type="AlphaFoldDB" id="A0A8H7AGI1"/>
<accession>A0A8H7AGI1</accession>
<dbReference type="InterPro" id="IPR002523">
    <property type="entry name" value="MgTranspt_CorA/ZnTranspt_ZntB"/>
</dbReference>
<dbReference type="GO" id="GO:0046873">
    <property type="term" value="F:metal ion transmembrane transporter activity"/>
    <property type="evidence" value="ECO:0007669"/>
    <property type="project" value="InterPro"/>
</dbReference>
<organism evidence="3 4">
    <name type="scientific">Endocarpon pusillum</name>
    <dbReference type="NCBI Taxonomy" id="364733"/>
    <lineage>
        <taxon>Eukaryota</taxon>
        <taxon>Fungi</taxon>
        <taxon>Dikarya</taxon>
        <taxon>Ascomycota</taxon>
        <taxon>Pezizomycotina</taxon>
        <taxon>Eurotiomycetes</taxon>
        <taxon>Chaetothyriomycetidae</taxon>
        <taxon>Verrucariales</taxon>
        <taxon>Verrucariaceae</taxon>
        <taxon>Endocarpon</taxon>
    </lineage>
</organism>
<feature type="compositionally biased region" description="Polar residues" evidence="1">
    <location>
        <begin position="161"/>
        <end position="170"/>
    </location>
</feature>
<dbReference type="Proteomes" id="UP000606974">
    <property type="component" value="Unassembled WGS sequence"/>
</dbReference>
<evidence type="ECO:0000313" key="3">
    <source>
        <dbReference type="EMBL" id="KAF7508725.1"/>
    </source>
</evidence>
<keyword evidence="2" id="KW-0812">Transmembrane</keyword>
<keyword evidence="2" id="KW-1133">Transmembrane helix</keyword>
<dbReference type="GO" id="GO:0016020">
    <property type="term" value="C:membrane"/>
    <property type="evidence" value="ECO:0007669"/>
    <property type="project" value="InterPro"/>
</dbReference>
<reference evidence="3" key="1">
    <citation type="submission" date="2020-02" db="EMBL/GenBank/DDBJ databases">
        <authorList>
            <person name="Palmer J.M."/>
        </authorList>
    </citation>
    <scope>NUCLEOTIDE SEQUENCE</scope>
    <source>
        <strain evidence="3">EPUS1.4</strain>
        <tissue evidence="3">Thallus</tissue>
    </source>
</reference>
<keyword evidence="2" id="KW-0472">Membrane</keyword>
<name>A0A8H7AGI1_9EURO</name>
<comment type="caution">
    <text evidence="3">The sequence shown here is derived from an EMBL/GenBank/DDBJ whole genome shotgun (WGS) entry which is preliminary data.</text>
</comment>
<gene>
    <name evidence="3" type="ORF">GJ744_008972</name>
</gene>
<dbReference type="Pfam" id="PF01544">
    <property type="entry name" value="CorA"/>
    <property type="match status" value="1"/>
</dbReference>
<evidence type="ECO:0000256" key="1">
    <source>
        <dbReference type="SAM" id="MobiDB-lite"/>
    </source>
</evidence>
<feature type="compositionally biased region" description="Polar residues" evidence="1">
    <location>
        <begin position="128"/>
        <end position="142"/>
    </location>
</feature>
<evidence type="ECO:0000313" key="4">
    <source>
        <dbReference type="Proteomes" id="UP000606974"/>
    </source>
</evidence>
<keyword evidence="4" id="KW-1185">Reference proteome</keyword>
<feature type="transmembrane region" description="Helical" evidence="2">
    <location>
        <begin position="671"/>
        <end position="689"/>
    </location>
</feature>
<feature type="region of interest" description="Disordered" evidence="1">
    <location>
        <begin position="94"/>
        <end position="176"/>
    </location>
</feature>
<evidence type="ECO:0000256" key="2">
    <source>
        <dbReference type="SAM" id="Phobius"/>
    </source>
</evidence>
<feature type="compositionally biased region" description="Polar residues" evidence="1">
    <location>
        <begin position="264"/>
        <end position="281"/>
    </location>
</feature>
<dbReference type="Gene3D" id="1.20.58.340">
    <property type="entry name" value="Magnesium transport protein CorA, transmembrane region"/>
    <property type="match status" value="1"/>
</dbReference>
<dbReference type="EMBL" id="JAACFV010000050">
    <property type="protein sequence ID" value="KAF7508725.1"/>
    <property type="molecule type" value="Genomic_DNA"/>
</dbReference>
<dbReference type="OrthoDB" id="3231000at2759"/>
<proteinExistence type="predicted"/>
<feature type="transmembrane region" description="Helical" evidence="2">
    <location>
        <begin position="601"/>
        <end position="622"/>
    </location>
</feature>
<sequence>MPPDSLVAAVAGASMVLDLERGIFRSKIEKDPPESTPALAIDISPDGSCMVHEADGVDTRQRSYFYSKTVKGAPWFRREIADSTLRIVLWESSSGIPRPKPTKRDLPAGNFMPPQTVSKPSPAEKPPSQKSTTEGPETTLESSAAGKEPEKAPEDKELLITTKTSPTCNVSPESPSISLIEPKICEPLAESPALGPSKGIAHRDSEPIIPKFESPVQTINDDGEMIARNKQASTSNDDGETNPTKEQALTSNDDGETTQKNERAWTSSDYGETVPRTRQASISVDYGERDPLWDKRARQLKCSCPESFVQSALDIWDLLYLWERPNIGNNLLIDTGIYESMCAPGTFRRFSDQFDTLHHSKNGANFLMFRSVVEVETYSNNRIRVDCTFPSVSPIKPYTRIIDFPLQFHLGGLLLSQSCASSLYDGNVVLGCKLVTLDLLRANIESWADFLENVRREGMDADHIPYIHDVQYDRRHVSQFARIVRDIGEALEFTISAIEREITYTTSKGNPRDFDKPIKRESRLLAIQLESRTKMRVIKHLIEDIQSNADRQMDLLSSNTNQVQSASLKRLTLVASIFLPLSLGSSLLSMTTRAANLGPLWYDYFGICITIGFIVLTTYRIFRFNQRVWSHPKMIRCLRHVRDEWRDTRKKNPSSTTPVLIFNLVSKTTHYMLYVFCAVMTASFLVGMFKNIETGLRTLAYGLPATVFYTVLLLCTLVAWKFRDPLTFINMGLSFWLFIRSFRLKVALDILRGKSRSATV</sequence>